<comment type="caution">
    <text evidence="1">The sequence shown here is derived from an EMBL/GenBank/DDBJ whole genome shotgun (WGS) entry which is preliminary data.</text>
</comment>
<reference evidence="1 2" key="1">
    <citation type="submission" date="2021-11" db="EMBL/GenBank/DDBJ databases">
        <title>Draft genome sequence of Paenibacillus profundus YoMME, a new Gram-positive bacteria with exoelectrogenic properties.</title>
        <authorList>
            <person name="Hubenova Y."/>
            <person name="Hubenova E."/>
            <person name="Manasiev Y."/>
            <person name="Peykov S."/>
            <person name="Mitov M."/>
        </authorList>
    </citation>
    <scope>NUCLEOTIDE SEQUENCE [LARGE SCALE GENOMIC DNA]</scope>
    <source>
        <strain evidence="1 2">YoMME</strain>
    </source>
</reference>
<dbReference type="Proteomes" id="UP001199916">
    <property type="component" value="Unassembled WGS sequence"/>
</dbReference>
<organism evidence="1 2">
    <name type="scientific">Paenibacillus profundus</name>
    <dbReference type="NCBI Taxonomy" id="1173085"/>
    <lineage>
        <taxon>Bacteria</taxon>
        <taxon>Bacillati</taxon>
        <taxon>Bacillota</taxon>
        <taxon>Bacilli</taxon>
        <taxon>Bacillales</taxon>
        <taxon>Paenibacillaceae</taxon>
        <taxon>Paenibacillus</taxon>
    </lineage>
</organism>
<evidence type="ECO:0008006" key="3">
    <source>
        <dbReference type="Google" id="ProtNLM"/>
    </source>
</evidence>
<dbReference type="Gene3D" id="2.60.120.380">
    <property type="match status" value="1"/>
</dbReference>
<accession>A0ABS8YNG9</accession>
<sequence length="366" mass="40351">MRKRQSSKALSVIMILALFFSVFTVPVSAESAPESAEAIQPLTPETVNRFSVPAFPDLLDMTAVDALIEQKDDNITLEPSFSTKSSYNVADALMNFNDTLTAEDPDDLWFFKVPSDRSMIMNLVSSNSAYVARLYLVDWNTGEAAATNVSVSAGYQVSLKELPAGDYAIRVYSDGTVGDSYTIRMNALNKPNYSSILHASASLLNVVAEYPDGAVYSNGVYVGTGKGENPHLDWKREFTNSWGSGYTHRSHNISSVKIKSISAPVNYSSSSASSNKAILIYVDKGTLFTYFVSAYQSGPNHEYDNSFVDTLGKTTPRRIDEDDLENWGDHILVYDLNENKAIDFFSVLNFYYASGVEAIPTITYLN</sequence>
<proteinExistence type="predicted"/>
<dbReference type="EMBL" id="JAJNBZ010000048">
    <property type="protein sequence ID" value="MCE5173351.1"/>
    <property type="molecule type" value="Genomic_DNA"/>
</dbReference>
<evidence type="ECO:0000313" key="1">
    <source>
        <dbReference type="EMBL" id="MCE5173351.1"/>
    </source>
</evidence>
<dbReference type="RefSeq" id="WP_233699312.1">
    <property type="nucleotide sequence ID" value="NZ_JAJNBZ010000048.1"/>
</dbReference>
<name>A0ABS8YNG9_9BACL</name>
<gene>
    <name evidence="1" type="ORF">LQV63_29305</name>
</gene>
<protein>
    <recommendedName>
        <fullName evidence="3">Peptidase C-terminal archaeal/bacterial domain-containing protein</fullName>
    </recommendedName>
</protein>
<keyword evidence="2" id="KW-1185">Reference proteome</keyword>
<evidence type="ECO:0000313" key="2">
    <source>
        <dbReference type="Proteomes" id="UP001199916"/>
    </source>
</evidence>